<sequence>MLKPINTLKNQRVISIDAFRGITFLIMIIVNELASVSGISVWLKHMPADADAMSFPDIVFPAFLFIVGMSIPFGINHRIAQAQTRWQLNVHIFLRALALIIMGLFMVNAESGYHQASMPISIQAWSLLSYLAFLLIWGVYQFKHVLINRILTATGVMLLVVLALIYRGGENGTQSMTPQWWGILGLIGWAYLISCGIYQLCSGKQKHLLFSVFICTAFYVLVHSTYFGHFIESNQSIASLMKIIASLDGHVAHSSIVLLGVICSLIFFEEDTVISHLRSHSKSEPRRFINAAILFMILIFAATALRPDFKISKIYATPSWCFYSAAICIAVFSFLFWLIDLRKIQNWMIAIKPAAINPLVCYLLPFAIEAILHLSGMQSPLRRFEGGMGIFAALFYSLLIMFSVHGLNKINFRIKF</sequence>
<keyword evidence="1" id="KW-0472">Membrane</keyword>
<feature type="transmembrane region" description="Helical" evidence="1">
    <location>
        <begin position="58"/>
        <end position="76"/>
    </location>
</feature>
<feature type="transmembrane region" description="Helical" evidence="1">
    <location>
        <begin position="288"/>
        <end position="305"/>
    </location>
</feature>
<keyword evidence="4" id="KW-1185">Reference proteome</keyword>
<evidence type="ECO:0000313" key="4">
    <source>
        <dbReference type="Proteomes" id="UP000680158"/>
    </source>
</evidence>
<feature type="transmembrane region" description="Helical" evidence="1">
    <location>
        <begin position="208"/>
        <end position="231"/>
    </location>
</feature>
<gene>
    <name evidence="3" type="ORF">KDM92_15650</name>
</gene>
<evidence type="ECO:0000256" key="1">
    <source>
        <dbReference type="SAM" id="Phobius"/>
    </source>
</evidence>
<dbReference type="AlphaFoldDB" id="A0A941DJI3"/>
<keyword evidence="1" id="KW-0812">Transmembrane</keyword>
<dbReference type="RefSeq" id="WP_212685381.1">
    <property type="nucleotide sequence ID" value="NZ_JAGSPM010000011.1"/>
</dbReference>
<feature type="transmembrane region" description="Helical" evidence="1">
    <location>
        <begin position="88"/>
        <end position="108"/>
    </location>
</feature>
<feature type="transmembrane region" description="Helical" evidence="1">
    <location>
        <begin position="147"/>
        <end position="168"/>
    </location>
</feature>
<comment type="caution">
    <text evidence="3">The sequence shown here is derived from an EMBL/GenBank/DDBJ whole genome shotgun (WGS) entry which is preliminary data.</text>
</comment>
<feature type="transmembrane region" description="Helical" evidence="1">
    <location>
        <begin position="180"/>
        <end position="201"/>
    </location>
</feature>
<name>A0A941DJI3_9BURK</name>
<feature type="transmembrane region" description="Helical" evidence="1">
    <location>
        <begin position="317"/>
        <end position="339"/>
    </location>
</feature>
<keyword evidence="1" id="KW-1133">Transmembrane helix</keyword>
<feature type="transmembrane region" description="Helical" evidence="1">
    <location>
        <begin position="21"/>
        <end position="43"/>
    </location>
</feature>
<dbReference type="InterPro" id="IPR032176">
    <property type="entry name" value="DUF5009"/>
</dbReference>
<feature type="transmembrane region" description="Helical" evidence="1">
    <location>
        <begin position="251"/>
        <end position="268"/>
    </location>
</feature>
<feature type="domain" description="DUF5009" evidence="2">
    <location>
        <begin position="14"/>
        <end position="163"/>
    </location>
</feature>
<evidence type="ECO:0000259" key="2">
    <source>
        <dbReference type="Pfam" id="PF16401"/>
    </source>
</evidence>
<dbReference type="PANTHER" id="PTHR31061:SF24">
    <property type="entry name" value="LD22376P"/>
    <property type="match status" value="1"/>
</dbReference>
<dbReference type="Pfam" id="PF16401">
    <property type="entry name" value="DUF5009"/>
    <property type="match status" value="1"/>
</dbReference>
<dbReference type="EMBL" id="JAGSPM010000011">
    <property type="protein sequence ID" value="MBR7748022.1"/>
    <property type="molecule type" value="Genomic_DNA"/>
</dbReference>
<reference evidence="3 4" key="1">
    <citation type="submission" date="2021-04" db="EMBL/GenBank/DDBJ databases">
        <title>novel species isolated from subtropical streams in China.</title>
        <authorList>
            <person name="Lu H."/>
        </authorList>
    </citation>
    <scope>NUCLEOTIDE SEQUENCE [LARGE SCALE GENOMIC DNA]</scope>
    <source>
        <strain evidence="3 4">BYS107W</strain>
    </source>
</reference>
<proteinExistence type="predicted"/>
<dbReference type="Proteomes" id="UP000680158">
    <property type="component" value="Unassembled WGS sequence"/>
</dbReference>
<protein>
    <submittedName>
        <fullName evidence="3">DUF5009 domain-containing protein</fullName>
    </submittedName>
</protein>
<dbReference type="PANTHER" id="PTHR31061">
    <property type="entry name" value="LD22376P"/>
    <property type="match status" value="1"/>
</dbReference>
<feature type="transmembrane region" description="Helical" evidence="1">
    <location>
        <begin position="120"/>
        <end position="140"/>
    </location>
</feature>
<accession>A0A941DJI3</accession>
<evidence type="ECO:0000313" key="3">
    <source>
        <dbReference type="EMBL" id="MBR7748022.1"/>
    </source>
</evidence>
<feature type="transmembrane region" description="Helical" evidence="1">
    <location>
        <begin position="388"/>
        <end position="407"/>
    </location>
</feature>
<organism evidence="3 4">
    <name type="scientific">Undibacterium baiyunense</name>
    <dbReference type="NCBI Taxonomy" id="2828731"/>
    <lineage>
        <taxon>Bacteria</taxon>
        <taxon>Pseudomonadati</taxon>
        <taxon>Pseudomonadota</taxon>
        <taxon>Betaproteobacteria</taxon>
        <taxon>Burkholderiales</taxon>
        <taxon>Oxalobacteraceae</taxon>
        <taxon>Undibacterium</taxon>
    </lineage>
</organism>